<dbReference type="Pfam" id="PF02469">
    <property type="entry name" value="Fasciclin"/>
    <property type="match status" value="1"/>
</dbReference>
<feature type="compositionally biased region" description="Pro residues" evidence="7">
    <location>
        <begin position="202"/>
        <end position="223"/>
    </location>
</feature>
<dbReference type="PANTHER" id="PTHR32077:SF86">
    <property type="entry name" value="FAS1 DOMAIN-CONTAINING PROTEIN SELMODRAFT_448915"/>
    <property type="match status" value="1"/>
</dbReference>
<dbReference type="OMA" id="ILATMMA"/>
<dbReference type="OrthoDB" id="286301at2759"/>
<dbReference type="InterPro" id="IPR036378">
    <property type="entry name" value="FAS1_dom_sf"/>
</dbReference>
<organism evidence="11 12">
    <name type="scientific">Ceratopteris richardii</name>
    <name type="common">Triangle waterfern</name>
    <dbReference type="NCBI Taxonomy" id="49495"/>
    <lineage>
        <taxon>Eukaryota</taxon>
        <taxon>Viridiplantae</taxon>
        <taxon>Streptophyta</taxon>
        <taxon>Embryophyta</taxon>
        <taxon>Tracheophyta</taxon>
        <taxon>Polypodiopsida</taxon>
        <taxon>Polypodiidae</taxon>
        <taxon>Polypodiales</taxon>
        <taxon>Pteridineae</taxon>
        <taxon>Pteridaceae</taxon>
        <taxon>Parkerioideae</taxon>
        <taxon>Ceratopteris</taxon>
    </lineage>
</organism>
<comment type="caution">
    <text evidence="11">The sequence shown here is derived from an EMBL/GenBank/DDBJ whole genome shotgun (WGS) entry which is preliminary data.</text>
</comment>
<dbReference type="PANTHER" id="PTHR32077">
    <property type="entry name" value="FASCICLIN-LIKE ARABINOGALACTAN PROTEIN"/>
    <property type="match status" value="1"/>
</dbReference>
<feature type="region of interest" description="Disordered" evidence="7">
    <location>
        <begin position="201"/>
        <end position="229"/>
    </location>
</feature>
<feature type="domain" description="FAS1" evidence="10">
    <location>
        <begin position="45"/>
        <end position="194"/>
    </location>
</feature>
<evidence type="ECO:0000256" key="5">
    <source>
        <dbReference type="ARBA" id="ARBA00023136"/>
    </source>
</evidence>
<comment type="subcellular location">
    <subcellularLocation>
        <location evidence="1">Cell membrane</location>
        <topology evidence="1">Lipid-anchor</topology>
        <topology evidence="1">GPI-anchor</topology>
    </subcellularLocation>
</comment>
<keyword evidence="8" id="KW-1133">Transmembrane helix</keyword>
<evidence type="ECO:0000256" key="6">
    <source>
        <dbReference type="ARBA" id="ARBA00024686"/>
    </source>
</evidence>
<reference evidence="11" key="1">
    <citation type="submission" date="2021-08" db="EMBL/GenBank/DDBJ databases">
        <title>WGS assembly of Ceratopteris richardii.</title>
        <authorList>
            <person name="Marchant D.B."/>
            <person name="Chen G."/>
            <person name="Jenkins J."/>
            <person name="Shu S."/>
            <person name="Leebens-Mack J."/>
            <person name="Grimwood J."/>
            <person name="Schmutz J."/>
            <person name="Soltis P."/>
            <person name="Soltis D."/>
            <person name="Chen Z.-H."/>
        </authorList>
    </citation>
    <scope>NUCLEOTIDE SEQUENCE</scope>
    <source>
        <strain evidence="11">Whitten #5841</strain>
        <tissue evidence="11">Leaf</tissue>
    </source>
</reference>
<dbReference type="PROSITE" id="PS50213">
    <property type="entry name" value="FAS1"/>
    <property type="match status" value="1"/>
</dbReference>
<feature type="transmembrane region" description="Helical" evidence="8">
    <location>
        <begin position="243"/>
        <end position="263"/>
    </location>
</feature>
<dbReference type="InterPro" id="IPR045003">
    <property type="entry name" value="FLA_A"/>
</dbReference>
<sequence length="266" mass="28367">MDLFSFFKLCMLLAVAIASRQADAAPKASLATLPPAPAPAPAPSFENITESLTYGGDYSTFIQLLVETKLDVTFQAIANDTEGPGLTIFAPTDAAFELAPASSLLQNITESDKTRLIEYHVLTKFQAHKDLQHSNNNVTSTYATDQNGGQGYKVNITFTGGGKIQIKSDWTTALYSTTVYTSSPASIFGIDHVLIPDEIFGLPPPPPPPSRPPAPKVPAPPPSTSSSPPKAAALKELNFYSPLFIPCFSSLLASLLLLQFLIISAP</sequence>
<dbReference type="GO" id="GO:0009834">
    <property type="term" value="P:plant-type secondary cell wall biogenesis"/>
    <property type="evidence" value="ECO:0007669"/>
    <property type="project" value="TreeGrafter"/>
</dbReference>
<dbReference type="AlphaFoldDB" id="A0A8T2RBV2"/>
<keyword evidence="2" id="KW-1003">Cell membrane</keyword>
<evidence type="ECO:0000256" key="4">
    <source>
        <dbReference type="ARBA" id="ARBA00022729"/>
    </source>
</evidence>
<accession>A0A8T2RBV2</accession>
<keyword evidence="3" id="KW-0336">GPI-anchor</keyword>
<dbReference type="SUPFAM" id="SSF82153">
    <property type="entry name" value="FAS1 domain"/>
    <property type="match status" value="1"/>
</dbReference>
<keyword evidence="8" id="KW-0812">Transmembrane</keyword>
<keyword evidence="12" id="KW-1185">Reference proteome</keyword>
<name>A0A8T2RBV2_CERRI</name>
<feature type="signal peptide" evidence="9">
    <location>
        <begin position="1"/>
        <end position="24"/>
    </location>
</feature>
<dbReference type="EMBL" id="CM035433">
    <property type="protein sequence ID" value="KAH7293470.1"/>
    <property type="molecule type" value="Genomic_DNA"/>
</dbReference>
<protein>
    <recommendedName>
        <fullName evidence="10">FAS1 domain-containing protein</fullName>
    </recommendedName>
</protein>
<dbReference type="Gene3D" id="2.30.180.10">
    <property type="entry name" value="FAS1 domain"/>
    <property type="match status" value="1"/>
</dbReference>
<evidence type="ECO:0000256" key="7">
    <source>
        <dbReference type="SAM" id="MobiDB-lite"/>
    </source>
</evidence>
<evidence type="ECO:0000259" key="10">
    <source>
        <dbReference type="PROSITE" id="PS50213"/>
    </source>
</evidence>
<evidence type="ECO:0000256" key="8">
    <source>
        <dbReference type="SAM" id="Phobius"/>
    </source>
</evidence>
<evidence type="ECO:0000256" key="9">
    <source>
        <dbReference type="SAM" id="SignalP"/>
    </source>
</evidence>
<dbReference type="InterPro" id="IPR000782">
    <property type="entry name" value="FAS1_domain"/>
</dbReference>
<gene>
    <name evidence="11" type="ORF">KP509_28G027100</name>
</gene>
<keyword evidence="4 9" id="KW-0732">Signal</keyword>
<evidence type="ECO:0000256" key="2">
    <source>
        <dbReference type="ARBA" id="ARBA00022475"/>
    </source>
</evidence>
<evidence type="ECO:0000313" key="12">
    <source>
        <dbReference type="Proteomes" id="UP000825935"/>
    </source>
</evidence>
<dbReference type="Proteomes" id="UP000825935">
    <property type="component" value="Chromosome 28"/>
</dbReference>
<evidence type="ECO:0000256" key="1">
    <source>
        <dbReference type="ARBA" id="ARBA00004609"/>
    </source>
</evidence>
<comment type="function">
    <text evidence="6">May be a cell surface adhesion protein.</text>
</comment>
<dbReference type="SMART" id="SM00554">
    <property type="entry name" value="FAS1"/>
    <property type="match status" value="1"/>
</dbReference>
<evidence type="ECO:0000313" key="11">
    <source>
        <dbReference type="EMBL" id="KAH7293470.1"/>
    </source>
</evidence>
<keyword evidence="3" id="KW-0325">Glycoprotein</keyword>
<proteinExistence type="predicted"/>
<keyword evidence="5 8" id="KW-0472">Membrane</keyword>
<keyword evidence="3" id="KW-0449">Lipoprotein</keyword>
<dbReference type="GO" id="GO:0005886">
    <property type="term" value="C:plasma membrane"/>
    <property type="evidence" value="ECO:0007669"/>
    <property type="project" value="UniProtKB-SubCell"/>
</dbReference>
<evidence type="ECO:0000256" key="3">
    <source>
        <dbReference type="ARBA" id="ARBA00022622"/>
    </source>
</evidence>
<feature type="chain" id="PRO_5035878229" description="FAS1 domain-containing protein" evidence="9">
    <location>
        <begin position="25"/>
        <end position="266"/>
    </location>
</feature>
<dbReference type="GO" id="GO:0098552">
    <property type="term" value="C:side of membrane"/>
    <property type="evidence" value="ECO:0007669"/>
    <property type="project" value="UniProtKB-KW"/>
</dbReference>